<organism evidence="2 3">
    <name type="scientific">Panicum virgatum</name>
    <name type="common">Blackwell switchgrass</name>
    <dbReference type="NCBI Taxonomy" id="38727"/>
    <lineage>
        <taxon>Eukaryota</taxon>
        <taxon>Viridiplantae</taxon>
        <taxon>Streptophyta</taxon>
        <taxon>Embryophyta</taxon>
        <taxon>Tracheophyta</taxon>
        <taxon>Spermatophyta</taxon>
        <taxon>Magnoliopsida</taxon>
        <taxon>Liliopsida</taxon>
        <taxon>Poales</taxon>
        <taxon>Poaceae</taxon>
        <taxon>PACMAD clade</taxon>
        <taxon>Panicoideae</taxon>
        <taxon>Panicodae</taxon>
        <taxon>Paniceae</taxon>
        <taxon>Panicinae</taxon>
        <taxon>Panicum</taxon>
        <taxon>Panicum sect. Hiantes</taxon>
    </lineage>
</organism>
<dbReference type="OrthoDB" id="10385620at2759"/>
<evidence type="ECO:0000313" key="3">
    <source>
        <dbReference type="Proteomes" id="UP000823388"/>
    </source>
</evidence>
<evidence type="ECO:0000313" key="2">
    <source>
        <dbReference type="EMBL" id="KAG2560986.1"/>
    </source>
</evidence>
<feature type="region of interest" description="Disordered" evidence="1">
    <location>
        <begin position="264"/>
        <end position="296"/>
    </location>
</feature>
<reference evidence="2 3" key="1">
    <citation type="submission" date="2020-05" db="EMBL/GenBank/DDBJ databases">
        <title>WGS assembly of Panicum virgatum.</title>
        <authorList>
            <person name="Lovell J.T."/>
            <person name="Jenkins J."/>
            <person name="Shu S."/>
            <person name="Juenger T.E."/>
            <person name="Schmutz J."/>
        </authorList>
    </citation>
    <scope>NUCLEOTIDE SEQUENCE [LARGE SCALE GENOMIC DNA]</scope>
    <source>
        <strain evidence="3">cv. AP13</strain>
    </source>
</reference>
<dbReference type="AlphaFoldDB" id="A0A8T0PPH8"/>
<accession>A0A8T0PPH8</accession>
<gene>
    <name evidence="2" type="ORF">PVAP13_8KG101700</name>
</gene>
<feature type="compositionally biased region" description="Polar residues" evidence="1">
    <location>
        <begin position="287"/>
        <end position="296"/>
    </location>
</feature>
<dbReference type="Proteomes" id="UP000823388">
    <property type="component" value="Chromosome 8K"/>
</dbReference>
<evidence type="ECO:0000256" key="1">
    <source>
        <dbReference type="SAM" id="MobiDB-lite"/>
    </source>
</evidence>
<dbReference type="EMBL" id="CM029051">
    <property type="protein sequence ID" value="KAG2560986.1"/>
    <property type="molecule type" value="Genomic_DNA"/>
</dbReference>
<proteinExistence type="predicted"/>
<sequence length="296" mass="33467">MSRLGLIGWLDDLEDADEDVAEIPSLVILSEPDLFERGWGWQRLLPYKHGFIEWHEFKGYLQDYYRKNAEQVNALIMNLKPDCYEWSVPPNFNASHAAADLCFRREAKLQSLPRKLSRKDIKLSKAIQEHARLKLRSGDESFLAAHGFVCIMKEAELMCQLVQCKKFDPTNFISFSNQIRRSALNLMLHNVDKSTAIPAAAAMVGLAREAKFARYVLAREDSESYMDHDVCDMIREGTAAVLTMLEKEFARDTTASNVGVLLGAPTARKSEEPEARTVTKDEKLAGSSLQPSEPLK</sequence>
<name>A0A8T0PPH8_PANVG</name>
<feature type="compositionally biased region" description="Basic and acidic residues" evidence="1">
    <location>
        <begin position="268"/>
        <end position="284"/>
    </location>
</feature>
<comment type="caution">
    <text evidence="2">The sequence shown here is derived from an EMBL/GenBank/DDBJ whole genome shotgun (WGS) entry which is preliminary data.</text>
</comment>
<protein>
    <submittedName>
        <fullName evidence="2">Uncharacterized protein</fullName>
    </submittedName>
</protein>
<keyword evidence="3" id="KW-1185">Reference proteome</keyword>